<feature type="binding site" evidence="20">
    <location>
        <begin position="598"/>
        <end position="605"/>
    </location>
    <ligand>
        <name>ATP</name>
        <dbReference type="ChEBI" id="CHEBI:30616"/>
    </ligand>
</feature>
<dbReference type="SUPFAM" id="SSF48726">
    <property type="entry name" value="Immunoglobulin"/>
    <property type="match status" value="5"/>
</dbReference>
<feature type="binding site" evidence="21">
    <location>
        <position position="570"/>
    </location>
    <ligand>
        <name>Mg(2+)</name>
        <dbReference type="ChEBI" id="CHEBI:18420"/>
    </ligand>
</feature>
<feature type="disulfide bond" evidence="23">
    <location>
        <begin position="433"/>
        <end position="502"/>
    </location>
</feature>
<evidence type="ECO:0000256" key="27">
    <source>
        <dbReference type="SAM" id="Phobius"/>
    </source>
</evidence>
<evidence type="ECO:0000256" key="23">
    <source>
        <dbReference type="PIRSR" id="PIRSR500947-52"/>
    </source>
</evidence>
<feature type="binding site" evidence="21">
    <location>
        <position position="791"/>
    </location>
    <ligand>
        <name>Mg(2+)</name>
        <dbReference type="ChEBI" id="CHEBI:18420"/>
    </ligand>
</feature>
<dbReference type="GO" id="GO:1905521">
    <property type="term" value="P:regulation of macrophage migration"/>
    <property type="evidence" value="ECO:0007669"/>
    <property type="project" value="UniProtKB-ARBA"/>
</dbReference>
<dbReference type="PROSITE" id="PS00107">
    <property type="entry name" value="PROTEIN_KINASE_ATP"/>
    <property type="match status" value="1"/>
</dbReference>
<feature type="region of interest" description="Disordered" evidence="26">
    <location>
        <begin position="970"/>
        <end position="992"/>
    </location>
</feature>
<name>A0A8M1KBC7_CLUHA</name>
<feature type="domain" description="Ig-like" evidence="30">
    <location>
        <begin position="114"/>
        <end position="204"/>
    </location>
</feature>
<evidence type="ECO:0000256" key="9">
    <source>
        <dbReference type="ARBA" id="ARBA00022777"/>
    </source>
</evidence>
<feature type="transmembrane region" description="Helical" evidence="27">
    <location>
        <begin position="527"/>
        <end position="547"/>
    </location>
</feature>
<keyword evidence="8 20" id="KW-0547">Nucleotide-binding</keyword>
<comment type="catalytic activity">
    <reaction evidence="18">
        <text>L-tyrosyl-[protein] + ATP = O-phospho-L-tyrosyl-[protein] + ADP + H(+)</text>
        <dbReference type="Rhea" id="RHEA:10596"/>
        <dbReference type="Rhea" id="RHEA-COMP:10136"/>
        <dbReference type="Rhea" id="RHEA-COMP:20101"/>
        <dbReference type="ChEBI" id="CHEBI:15378"/>
        <dbReference type="ChEBI" id="CHEBI:30616"/>
        <dbReference type="ChEBI" id="CHEBI:46858"/>
        <dbReference type="ChEBI" id="CHEBI:61978"/>
        <dbReference type="ChEBI" id="CHEBI:456216"/>
        <dbReference type="EC" id="2.7.10.1"/>
    </reaction>
</comment>
<evidence type="ECO:0000256" key="24">
    <source>
        <dbReference type="PROSITE-ProRule" id="PRU10141"/>
    </source>
</evidence>
<evidence type="ECO:0000256" key="19">
    <source>
        <dbReference type="PIRSR" id="PIRSR000615-1"/>
    </source>
</evidence>
<keyword evidence="3" id="KW-1003">Cell membrane</keyword>
<dbReference type="SMART" id="SM00409">
    <property type="entry name" value="IG"/>
    <property type="match status" value="5"/>
</dbReference>
<evidence type="ECO:0000256" key="21">
    <source>
        <dbReference type="PIRSR" id="PIRSR000615-3"/>
    </source>
</evidence>
<dbReference type="PROSITE" id="PS00109">
    <property type="entry name" value="PROTEIN_KINASE_TYR"/>
    <property type="match status" value="1"/>
</dbReference>
<dbReference type="InterPro" id="IPR020635">
    <property type="entry name" value="Tyr_kinase_cat_dom"/>
</dbReference>
<dbReference type="InterPro" id="IPR007110">
    <property type="entry name" value="Ig-like_dom"/>
</dbReference>
<dbReference type="PROSITE" id="PS00240">
    <property type="entry name" value="RECEPTOR_TYR_KIN_III"/>
    <property type="match status" value="1"/>
</dbReference>
<dbReference type="InterPro" id="IPR011009">
    <property type="entry name" value="Kinase-like_dom_sf"/>
</dbReference>
<evidence type="ECO:0000256" key="20">
    <source>
        <dbReference type="PIRSR" id="PIRSR000615-2"/>
    </source>
</evidence>
<dbReference type="RefSeq" id="XP_042561361.1">
    <property type="nucleotide sequence ID" value="XM_042705427.1"/>
</dbReference>
<dbReference type="GO" id="GO:0030335">
    <property type="term" value="P:positive regulation of cell migration"/>
    <property type="evidence" value="ECO:0007669"/>
    <property type="project" value="TreeGrafter"/>
</dbReference>
<feature type="binding site" evidence="20">
    <location>
        <position position="790"/>
    </location>
    <ligand>
        <name>ATP</name>
        <dbReference type="ChEBI" id="CHEBI:30616"/>
    </ligand>
</feature>
<keyword evidence="10 20" id="KW-0067">ATP-binding</keyword>
<feature type="domain" description="Ig-like" evidence="30">
    <location>
        <begin position="215"/>
        <end position="307"/>
    </location>
</feature>
<comment type="similarity">
    <text evidence="25">Belongs to the protein kinase superfamily. Tyr protein kinase family. CSF-1/PDGF receptor subfamily.</text>
</comment>
<feature type="disulfide bond" evidence="23">
    <location>
        <begin position="47"/>
        <end position="93"/>
    </location>
</feature>
<evidence type="ECO:0000313" key="32">
    <source>
        <dbReference type="RefSeq" id="XP_042561361.1"/>
    </source>
</evidence>
<dbReference type="InterPro" id="IPR017441">
    <property type="entry name" value="Protein_kinase_ATP_BS"/>
</dbReference>
<dbReference type="GO" id="GO:0046872">
    <property type="term" value="F:metal ion binding"/>
    <property type="evidence" value="ECO:0007669"/>
    <property type="project" value="UniProtKB-KW"/>
</dbReference>
<comment type="subcellular location">
    <subcellularLocation>
        <location evidence="1">Cell membrane</location>
        <topology evidence="1">Single-pass type I membrane protein</topology>
    </subcellularLocation>
    <subcellularLocation>
        <location evidence="25">Membrane</location>
        <topology evidence="25">Single-pass type I membrane protein</topology>
    </subcellularLocation>
</comment>
<dbReference type="InterPro" id="IPR050122">
    <property type="entry name" value="RTK"/>
</dbReference>
<evidence type="ECO:0000256" key="17">
    <source>
        <dbReference type="ARBA" id="ARBA00023319"/>
    </source>
</evidence>
<organism evidence="31 32">
    <name type="scientific">Clupea harengus</name>
    <name type="common">Atlantic herring</name>
    <dbReference type="NCBI Taxonomy" id="7950"/>
    <lineage>
        <taxon>Eukaryota</taxon>
        <taxon>Metazoa</taxon>
        <taxon>Chordata</taxon>
        <taxon>Craniata</taxon>
        <taxon>Vertebrata</taxon>
        <taxon>Euteleostomi</taxon>
        <taxon>Actinopterygii</taxon>
        <taxon>Neopterygii</taxon>
        <taxon>Teleostei</taxon>
        <taxon>Clupei</taxon>
        <taxon>Clupeiformes</taxon>
        <taxon>Clupeoidei</taxon>
        <taxon>Clupeidae</taxon>
        <taxon>Clupea</taxon>
    </lineage>
</organism>
<dbReference type="PROSITE" id="PS50835">
    <property type="entry name" value="IG_LIKE"/>
    <property type="match status" value="3"/>
</dbReference>
<feature type="binding site" evidence="20">
    <location>
        <begin position="673"/>
        <end position="679"/>
    </location>
    <ligand>
        <name>ATP</name>
        <dbReference type="ChEBI" id="CHEBI:30616"/>
    </ligand>
</feature>
<dbReference type="PANTHER" id="PTHR24416">
    <property type="entry name" value="TYROSINE-PROTEIN KINASE RECEPTOR"/>
    <property type="match status" value="1"/>
</dbReference>
<evidence type="ECO:0000256" key="1">
    <source>
        <dbReference type="ARBA" id="ARBA00004251"/>
    </source>
</evidence>
<dbReference type="GO" id="GO:0030318">
    <property type="term" value="P:melanocyte differentiation"/>
    <property type="evidence" value="ECO:0007669"/>
    <property type="project" value="UniProtKB-ARBA"/>
</dbReference>
<evidence type="ECO:0000256" key="15">
    <source>
        <dbReference type="ARBA" id="ARBA00023170"/>
    </source>
</evidence>
<dbReference type="GO" id="GO:0005524">
    <property type="term" value="F:ATP binding"/>
    <property type="evidence" value="ECO:0007669"/>
    <property type="project" value="UniProtKB-UniRule"/>
</dbReference>
<dbReference type="Proteomes" id="UP000515152">
    <property type="component" value="Unplaced"/>
</dbReference>
<dbReference type="GO" id="GO:0030316">
    <property type="term" value="P:osteoclast differentiation"/>
    <property type="evidence" value="ECO:0007669"/>
    <property type="project" value="TreeGrafter"/>
</dbReference>
<feature type="chain" id="PRO_5035480542" description="receptor protein-tyrosine kinase" evidence="28">
    <location>
        <begin position="16"/>
        <end position="992"/>
    </location>
</feature>
<dbReference type="PROSITE" id="PS50011">
    <property type="entry name" value="PROTEIN_KINASE_DOM"/>
    <property type="match status" value="1"/>
</dbReference>
<evidence type="ECO:0000256" key="6">
    <source>
        <dbReference type="ARBA" id="ARBA00022692"/>
    </source>
</evidence>
<dbReference type="PIRSF" id="PIRSF000615">
    <property type="entry name" value="TyrPK_CSF1-R"/>
    <property type="match status" value="1"/>
</dbReference>
<evidence type="ECO:0000256" key="22">
    <source>
        <dbReference type="PIRSR" id="PIRSR500947-51"/>
    </source>
</evidence>
<keyword evidence="4" id="KW-0597">Phosphoprotein</keyword>
<keyword evidence="15 25" id="KW-0675">Receptor</keyword>
<dbReference type="PRINTS" id="PR01832">
    <property type="entry name" value="VEGFRECEPTOR"/>
</dbReference>
<dbReference type="GO" id="GO:0022603">
    <property type="term" value="P:regulation of anatomical structure morphogenesis"/>
    <property type="evidence" value="ECO:0007669"/>
    <property type="project" value="UniProtKB-ARBA"/>
</dbReference>
<dbReference type="GO" id="GO:0043235">
    <property type="term" value="C:receptor complex"/>
    <property type="evidence" value="ECO:0007669"/>
    <property type="project" value="TreeGrafter"/>
</dbReference>
<evidence type="ECO:0000256" key="14">
    <source>
        <dbReference type="ARBA" id="ARBA00023157"/>
    </source>
</evidence>
<feature type="disulfide bond" evidence="23">
    <location>
        <begin position="139"/>
        <end position="188"/>
    </location>
</feature>
<dbReference type="PANTHER" id="PTHR24416:SF47">
    <property type="entry name" value="MACROPHAGE COLONY-STIMULATING FACTOR 1 RECEPTOR"/>
    <property type="match status" value="1"/>
</dbReference>
<keyword evidence="17 25" id="KW-0393">Immunoglobulin domain</keyword>
<dbReference type="FunFam" id="2.60.40.10:FF:001029">
    <property type="entry name" value="Macrophage colony-stimulating factor 1 receptor"/>
    <property type="match status" value="1"/>
</dbReference>
<dbReference type="GO" id="GO:0043408">
    <property type="term" value="P:regulation of MAPK cascade"/>
    <property type="evidence" value="ECO:0007669"/>
    <property type="project" value="TreeGrafter"/>
</dbReference>
<feature type="domain" description="Protein kinase" evidence="29">
    <location>
        <begin position="591"/>
        <end position="922"/>
    </location>
</feature>
<dbReference type="GO" id="GO:0048513">
    <property type="term" value="P:animal organ development"/>
    <property type="evidence" value="ECO:0007669"/>
    <property type="project" value="UniProtKB-ARBA"/>
</dbReference>
<keyword evidence="16" id="KW-0325">Glycoprotein</keyword>
<dbReference type="Gene3D" id="2.60.40.10">
    <property type="entry name" value="Immunoglobulins"/>
    <property type="match status" value="5"/>
</dbReference>
<dbReference type="Pfam" id="PF25305">
    <property type="entry name" value="Ig_PDGFR_d4"/>
    <property type="match status" value="1"/>
</dbReference>
<dbReference type="GO" id="GO:0005011">
    <property type="term" value="F:macrophage colony-stimulating factor receptor activity"/>
    <property type="evidence" value="ECO:0007669"/>
    <property type="project" value="TreeGrafter"/>
</dbReference>
<evidence type="ECO:0000256" key="28">
    <source>
        <dbReference type="SAM" id="SignalP"/>
    </source>
</evidence>
<reference evidence="32" key="1">
    <citation type="submission" date="2025-08" db="UniProtKB">
        <authorList>
            <consortium name="RefSeq"/>
        </authorList>
    </citation>
    <scope>IDENTIFICATION</scope>
</reference>
<protein>
    <recommendedName>
        <fullName evidence="2">receptor protein-tyrosine kinase</fullName>
        <ecNumber evidence="2">2.7.10.1</ecNumber>
    </recommendedName>
</protein>
<evidence type="ECO:0000256" key="10">
    <source>
        <dbReference type="ARBA" id="ARBA00022840"/>
    </source>
</evidence>
<evidence type="ECO:0000256" key="18">
    <source>
        <dbReference type="ARBA" id="ARBA00051243"/>
    </source>
</evidence>
<keyword evidence="11 27" id="KW-1133">Transmembrane helix</keyword>
<dbReference type="SMART" id="SM00408">
    <property type="entry name" value="IGc2"/>
    <property type="match status" value="4"/>
</dbReference>
<evidence type="ECO:0000256" key="4">
    <source>
        <dbReference type="ARBA" id="ARBA00022553"/>
    </source>
</evidence>
<feature type="region of interest" description="Disordered" evidence="26">
    <location>
        <begin position="926"/>
        <end position="952"/>
    </location>
</feature>
<evidence type="ECO:0000256" key="11">
    <source>
        <dbReference type="ARBA" id="ARBA00022989"/>
    </source>
</evidence>
<dbReference type="SMART" id="SM00219">
    <property type="entry name" value="TyrKc"/>
    <property type="match status" value="1"/>
</dbReference>
<dbReference type="GO" id="GO:0019838">
    <property type="term" value="F:growth factor binding"/>
    <property type="evidence" value="ECO:0007669"/>
    <property type="project" value="TreeGrafter"/>
</dbReference>
<evidence type="ECO:0000256" key="16">
    <source>
        <dbReference type="ARBA" id="ARBA00023180"/>
    </source>
</evidence>
<evidence type="ECO:0000313" key="31">
    <source>
        <dbReference type="Proteomes" id="UP000515152"/>
    </source>
</evidence>
<feature type="binding site" evidence="21">
    <location>
        <position position="804"/>
    </location>
    <ligand>
        <name>Mg(2+)</name>
        <dbReference type="ChEBI" id="CHEBI:18420"/>
    </ligand>
</feature>
<feature type="compositionally biased region" description="Polar residues" evidence="26">
    <location>
        <begin position="930"/>
        <end position="939"/>
    </location>
</feature>
<keyword evidence="6 25" id="KW-0812">Transmembrane</keyword>
<feature type="active site" description="Proton acceptor" evidence="19">
    <location>
        <position position="786"/>
    </location>
</feature>
<dbReference type="InterPro" id="IPR013783">
    <property type="entry name" value="Ig-like_fold"/>
</dbReference>
<dbReference type="OrthoDB" id="6077854at2759"/>
<keyword evidence="21" id="KW-0460">Magnesium</keyword>
<feature type="binding site" evidence="22">
    <location>
        <begin position="597"/>
        <end position="605"/>
    </location>
    <ligand>
        <name>ATP</name>
        <dbReference type="ChEBI" id="CHEBI:30616"/>
    </ligand>
</feature>
<keyword evidence="12 27" id="KW-0472">Membrane</keyword>
<dbReference type="EC" id="2.7.10.1" evidence="2"/>
<feature type="domain" description="Ig-like" evidence="30">
    <location>
        <begin position="403"/>
        <end position="520"/>
    </location>
</feature>
<evidence type="ECO:0000256" key="25">
    <source>
        <dbReference type="RuleBase" id="RU000311"/>
    </source>
</evidence>
<dbReference type="InterPro" id="IPR001824">
    <property type="entry name" value="Tyr_kinase_rcpt_3_CS"/>
</dbReference>
<dbReference type="AlphaFoldDB" id="A0A8M1KBC7"/>
<evidence type="ECO:0000256" key="8">
    <source>
        <dbReference type="ARBA" id="ARBA00022741"/>
    </source>
</evidence>
<keyword evidence="28" id="KW-0732">Signal</keyword>
<feature type="disulfide bond" evidence="23">
    <location>
        <begin position="236"/>
        <end position="291"/>
    </location>
</feature>
<dbReference type="InterPro" id="IPR008266">
    <property type="entry name" value="Tyr_kinase_AS"/>
</dbReference>
<dbReference type="InterPro" id="IPR001245">
    <property type="entry name" value="Ser-Thr/Tyr_kinase_cat_dom"/>
</dbReference>
<dbReference type="GO" id="GO:0007169">
    <property type="term" value="P:cell surface receptor protein tyrosine kinase signaling pathway"/>
    <property type="evidence" value="ECO:0007669"/>
    <property type="project" value="InterPro"/>
</dbReference>
<keyword evidence="7" id="KW-0677">Repeat</keyword>
<dbReference type="Gene3D" id="3.30.200.20">
    <property type="entry name" value="Phosphorylase Kinase, domain 1"/>
    <property type="match status" value="1"/>
</dbReference>
<dbReference type="InterPro" id="IPR003599">
    <property type="entry name" value="Ig_sub"/>
</dbReference>
<keyword evidence="5" id="KW-0808">Transferase</keyword>
<evidence type="ECO:0000256" key="5">
    <source>
        <dbReference type="ARBA" id="ARBA00022679"/>
    </source>
</evidence>
<dbReference type="InterPro" id="IPR036179">
    <property type="entry name" value="Ig-like_dom_sf"/>
</dbReference>
<keyword evidence="13" id="KW-0829">Tyrosine-protein kinase</keyword>
<dbReference type="GO" id="GO:0005886">
    <property type="term" value="C:plasma membrane"/>
    <property type="evidence" value="ECO:0007669"/>
    <property type="project" value="UniProtKB-SubCell"/>
</dbReference>
<keyword evidence="9" id="KW-0418">Kinase</keyword>
<evidence type="ECO:0000259" key="29">
    <source>
        <dbReference type="PROSITE" id="PS50011"/>
    </source>
</evidence>
<dbReference type="Gene3D" id="1.10.510.10">
    <property type="entry name" value="Transferase(Phosphotransferase) domain 1"/>
    <property type="match status" value="1"/>
</dbReference>
<feature type="signal peptide" evidence="28">
    <location>
        <begin position="1"/>
        <end position="15"/>
    </location>
</feature>
<evidence type="ECO:0000256" key="12">
    <source>
        <dbReference type="ARBA" id="ARBA00023136"/>
    </source>
</evidence>
<evidence type="ECO:0000259" key="30">
    <source>
        <dbReference type="PROSITE" id="PS50835"/>
    </source>
</evidence>
<dbReference type="GO" id="GO:0019955">
    <property type="term" value="F:cytokine binding"/>
    <property type="evidence" value="ECO:0007669"/>
    <property type="project" value="InterPro"/>
</dbReference>
<dbReference type="Pfam" id="PF07714">
    <property type="entry name" value="PK_Tyr_Ser-Thr"/>
    <property type="match status" value="1"/>
</dbReference>
<evidence type="ECO:0000256" key="26">
    <source>
        <dbReference type="SAM" id="MobiDB-lite"/>
    </source>
</evidence>
<keyword evidence="21" id="KW-0479">Metal-binding</keyword>
<dbReference type="GO" id="GO:0097324">
    <property type="term" value="P:melanocyte migration"/>
    <property type="evidence" value="ECO:0007669"/>
    <property type="project" value="UniProtKB-ARBA"/>
</dbReference>
<proteinExistence type="inferred from homology"/>
<dbReference type="SUPFAM" id="SSF56112">
    <property type="entry name" value="Protein kinase-like (PK-like)"/>
    <property type="match status" value="1"/>
</dbReference>
<evidence type="ECO:0000256" key="13">
    <source>
        <dbReference type="ARBA" id="ARBA00023137"/>
    </source>
</evidence>
<dbReference type="PIRSF" id="PIRSF500947">
    <property type="entry name" value="CSF-1_receptor"/>
    <property type="match status" value="1"/>
</dbReference>
<dbReference type="GeneID" id="122130699"/>
<keyword evidence="31" id="KW-1185">Reference proteome</keyword>
<gene>
    <name evidence="32" type="primary">LOC122130699</name>
</gene>
<dbReference type="GO" id="GO:1990682">
    <property type="term" value="C:CSF1-CSF1R complex"/>
    <property type="evidence" value="ECO:0007669"/>
    <property type="project" value="TreeGrafter"/>
</dbReference>
<dbReference type="Pfam" id="PF13927">
    <property type="entry name" value="Ig_3"/>
    <property type="match status" value="1"/>
</dbReference>
<evidence type="ECO:0000256" key="3">
    <source>
        <dbReference type="ARBA" id="ARBA00022475"/>
    </source>
</evidence>
<dbReference type="InterPro" id="IPR003598">
    <property type="entry name" value="Ig_sub2"/>
</dbReference>
<dbReference type="InterPro" id="IPR000719">
    <property type="entry name" value="Prot_kinase_dom"/>
</dbReference>
<feature type="binding site" evidence="20 24">
    <location>
        <position position="625"/>
    </location>
    <ligand>
        <name>ATP</name>
        <dbReference type="ChEBI" id="CHEBI:30616"/>
    </ligand>
</feature>
<evidence type="ECO:0000256" key="7">
    <source>
        <dbReference type="ARBA" id="ARBA00022737"/>
    </source>
</evidence>
<keyword evidence="14 23" id="KW-1015">Disulfide bond</keyword>
<dbReference type="FunFam" id="1.10.510.10:FF:000177">
    <property type="entry name" value="Mast/stem cell growth factor receptor"/>
    <property type="match status" value="1"/>
</dbReference>
<sequence length="992" mass="110953">MLYLLLMLAVVPCVTQDIQPPVIKWNSVPVSDSDVILNVSSPLVLQCRGDALVTWQPRLARHKKHIVKGYARTQTQTFRVLRAEAEHTGTYKCVYTNTSLKHIYSTVHVYVRDPAVPFVVFSGNLRLVRKEGESCVLPCLITNPTLAPITLRLANGSAPPPDLNFTSDPHKGVKLLQLSHTHTGDYVCSAHSGDQLEIFSRTFSINVIPRLQAPPYVFLQQTKYVRIVGEELKISCTTHNPNFNYNVTWIHNSSHALRVEEDVKSKGSQLDIESIYTIPEVTADDSGNITCVGTNEAGINSSSTHLQVIDEAYVRLRVVLPSELVGGGGVTEVSEGEDVEVQLLIEAYPALTTHTWTGPNLPYNSTHLEHYYSHGPYRWEASLLLRRVNYQEQGLYTFTALSPKANASISFTLLMYQRPIAVVRRDNESVLTCVSDGYPAPTILWYQCTGIRATCTENTTDMWNPSQLGAEAVEVERAGFGTVMVESQLLIGQTDQRSTFECVAVNHVGQSSAVFAMEVSDKRFSSYLAGGAGVVAFLILLVLILLYKYKQKPRYEIRWKIVEATYGNNYTFIDPSQLPYNDKWEFPRDKLRLGKTLGAGAFGKVVEARAYGMGKEDNVTRVAVKMLKASAHSDEKEALMSELKILSHLGQHKNIVNLLGACTHGGPVLVITEYCSHGDLLNFLRSKAESFLSVVLSLPDVTEETSDYKNLLGGNKFIRSDSGISSTCSDSYLDMRPVPQPGGSVALPCDEDRDSWPVDMDDLLRFSLQVAQGLDFLANQNCIHRDVAARNVLLAEGRVAKICDFGLARDIMNDSNYVVKGNARLPVKWMAPESIFECVYTVQSDVWSYGIMLWEIFSLGKSPYPSILVDSKFYKMIKCGYQMLRPDFAPPEMYSIMRMCWNLEPTERPTFSKICSMIQRLLGDELEPDTTGTYQNTQQQKEEEPEESCDDAKCTEESCDQAKCTEESCDQARDADEEEEQPLMKTNNYQFC</sequence>
<dbReference type="KEGG" id="char:122130699"/>
<dbReference type="FunFam" id="3.30.200.20:FF:000025">
    <property type="entry name" value="Platelet-derived growth factor receptor alpha"/>
    <property type="match status" value="1"/>
</dbReference>
<dbReference type="InterPro" id="IPR030658">
    <property type="entry name" value="CSF-1_receptor"/>
</dbReference>
<accession>A0A8M1KBC7</accession>
<evidence type="ECO:0000256" key="2">
    <source>
        <dbReference type="ARBA" id="ARBA00011902"/>
    </source>
</evidence>